<sequence>MQFSTIFQHVDHLLLEAPKFLIKNEENKKTFSSFFNDTITKSMFRSSAQFITYDHRKSNQKY</sequence>
<evidence type="ECO:0000313" key="2">
    <source>
        <dbReference type="Proteomes" id="UP000031465"/>
    </source>
</evidence>
<protein>
    <submittedName>
        <fullName evidence="1">Uncharacterized protein</fullName>
    </submittedName>
</protein>
<organism evidence="1 2">
    <name type="scientific">Candidatus Protochlamydia amoebophila</name>
    <dbReference type="NCBI Taxonomy" id="362787"/>
    <lineage>
        <taxon>Bacteria</taxon>
        <taxon>Pseudomonadati</taxon>
        <taxon>Chlamydiota</taxon>
        <taxon>Chlamydiia</taxon>
        <taxon>Parachlamydiales</taxon>
        <taxon>Parachlamydiaceae</taxon>
        <taxon>Candidatus Protochlamydia</taxon>
    </lineage>
</organism>
<name>A0A0C1JLL0_9BACT</name>
<dbReference type="Proteomes" id="UP000031465">
    <property type="component" value="Unassembled WGS sequence"/>
</dbReference>
<gene>
    <name evidence="1" type="ORF">DB44_DN00060</name>
</gene>
<comment type="caution">
    <text evidence="1">The sequence shown here is derived from an EMBL/GenBank/DDBJ whole genome shotgun (WGS) entry which is preliminary data.</text>
</comment>
<dbReference type="EMBL" id="JSAN01000086">
    <property type="protein sequence ID" value="KIC71461.1"/>
    <property type="molecule type" value="Genomic_DNA"/>
</dbReference>
<accession>A0A0C1JLL0</accession>
<evidence type="ECO:0000313" key="1">
    <source>
        <dbReference type="EMBL" id="KIC71461.1"/>
    </source>
</evidence>
<dbReference type="AlphaFoldDB" id="A0A0C1JLL0"/>
<proteinExistence type="predicted"/>
<reference evidence="1 2" key="1">
    <citation type="journal article" date="2014" name="Mol. Biol. Evol.">
        <title>Massive expansion of Ubiquitination-related gene families within the Chlamydiae.</title>
        <authorList>
            <person name="Domman D."/>
            <person name="Collingro A."/>
            <person name="Lagkouvardos I."/>
            <person name="Gehre L."/>
            <person name="Weinmaier T."/>
            <person name="Rattei T."/>
            <person name="Subtil A."/>
            <person name="Horn M."/>
        </authorList>
    </citation>
    <scope>NUCLEOTIDE SEQUENCE [LARGE SCALE GENOMIC DNA]</scope>
    <source>
        <strain evidence="1 2">EI2</strain>
    </source>
</reference>